<dbReference type="EMBL" id="CP092362">
    <property type="protein sequence ID" value="ULN41947.1"/>
    <property type="molecule type" value="Genomic_DNA"/>
</dbReference>
<evidence type="ECO:0000313" key="6">
    <source>
        <dbReference type="EMBL" id="ULN41947.1"/>
    </source>
</evidence>
<dbReference type="PANTHER" id="PTHR12526">
    <property type="entry name" value="GLYCOSYLTRANSFERASE"/>
    <property type="match status" value="1"/>
</dbReference>
<organism evidence="6 7">
    <name type="scientific">Mycolicibacterium crocinum</name>
    <dbReference type="NCBI Taxonomy" id="388459"/>
    <lineage>
        <taxon>Bacteria</taxon>
        <taxon>Bacillati</taxon>
        <taxon>Actinomycetota</taxon>
        <taxon>Actinomycetes</taxon>
        <taxon>Mycobacteriales</taxon>
        <taxon>Mycobacteriaceae</taxon>
        <taxon>Mycolicibacterium</taxon>
    </lineage>
</organism>
<proteinExistence type="inferred from homology"/>
<dbReference type="Pfam" id="PF13439">
    <property type="entry name" value="Glyco_transf_4"/>
    <property type="match status" value="1"/>
</dbReference>
<dbReference type="Pfam" id="PF00534">
    <property type="entry name" value="Glycos_transf_1"/>
    <property type="match status" value="1"/>
</dbReference>
<keyword evidence="7" id="KW-1185">Reference proteome</keyword>
<accession>A0ABY3TKI9</accession>
<feature type="domain" description="Glycosyl transferase family 1" evidence="4">
    <location>
        <begin position="201"/>
        <end position="355"/>
    </location>
</feature>
<gene>
    <name evidence="6" type="ORF">MI149_02055</name>
</gene>
<protein>
    <submittedName>
        <fullName evidence="6">Glycosyltransferase family 4 protein</fullName>
    </submittedName>
</protein>
<evidence type="ECO:0000259" key="5">
    <source>
        <dbReference type="Pfam" id="PF13439"/>
    </source>
</evidence>
<dbReference type="Proteomes" id="UP001055337">
    <property type="component" value="Chromosome"/>
</dbReference>
<keyword evidence="2" id="KW-0328">Glycosyltransferase</keyword>
<evidence type="ECO:0000256" key="1">
    <source>
        <dbReference type="ARBA" id="ARBA00009481"/>
    </source>
</evidence>
<reference evidence="6" key="1">
    <citation type="submission" date="2022-08" db="EMBL/GenBank/DDBJ databases">
        <title>Whole genome sequencing of non-tuberculosis mycobacteria type-strains.</title>
        <authorList>
            <person name="Igarashi Y."/>
            <person name="Osugi A."/>
            <person name="Mitarai S."/>
        </authorList>
    </citation>
    <scope>NUCLEOTIDE SEQUENCE</scope>
    <source>
        <strain evidence="6">JCM 16369</strain>
    </source>
</reference>
<dbReference type="PANTHER" id="PTHR12526:SF640">
    <property type="entry name" value="COLANIC ACID BIOSYNTHESIS GLYCOSYLTRANSFERASE WCAL-RELATED"/>
    <property type="match status" value="1"/>
</dbReference>
<evidence type="ECO:0000259" key="4">
    <source>
        <dbReference type="Pfam" id="PF00534"/>
    </source>
</evidence>
<evidence type="ECO:0000256" key="2">
    <source>
        <dbReference type="ARBA" id="ARBA00022676"/>
    </source>
</evidence>
<feature type="domain" description="Glycosyltransferase subfamily 4-like N-terminal" evidence="5">
    <location>
        <begin position="23"/>
        <end position="188"/>
    </location>
</feature>
<dbReference type="RefSeq" id="WP_240178440.1">
    <property type="nucleotide sequence ID" value="NZ_CP092362.2"/>
</dbReference>
<evidence type="ECO:0000313" key="7">
    <source>
        <dbReference type="Proteomes" id="UP001055337"/>
    </source>
</evidence>
<dbReference type="Gene3D" id="3.40.50.2000">
    <property type="entry name" value="Glycogen Phosphorylase B"/>
    <property type="match status" value="2"/>
</dbReference>
<dbReference type="InterPro" id="IPR028098">
    <property type="entry name" value="Glyco_trans_4-like_N"/>
</dbReference>
<dbReference type="CDD" id="cd03801">
    <property type="entry name" value="GT4_PimA-like"/>
    <property type="match status" value="1"/>
</dbReference>
<sequence>MMSTPVRSVLLLCWRDTGHPQGGGSETYVQRIGSLLAGSGMDVTLRTARYRGAPRRELVDGVRISRGGGPYSVYIWAGLAMVAARVGLGPLRRVRPDVVIDTQNGVPFLARLAFGRRVAVLVHHCHREQWPVAGRFFGRLGWLVESWLSPRMHRHNQYVTVSLPSARDLSDLGVDTARIAVVRNGLDDAPPDTLTAQRSSTPRVVVLSRLVPHKQIEDALDAVAELRPRVDGLHLDIVGGGWWHDRLVDRAARLGISDAVTFHGHVDDRTKHAVVQQSWVHVLPSRKEGWGLAVIEAAQHGVPTIGYRSSGGLTDSVIDGVTGVLVDDHHDLVDRLERLLADHVLRDELGAKAKARSRDFSWQQSADAMRTVLESVHAGSRVSGVI</sequence>
<evidence type="ECO:0000256" key="3">
    <source>
        <dbReference type="ARBA" id="ARBA00022679"/>
    </source>
</evidence>
<dbReference type="InterPro" id="IPR001296">
    <property type="entry name" value="Glyco_trans_1"/>
</dbReference>
<name>A0ABY3TKI9_9MYCO</name>
<comment type="similarity">
    <text evidence="1">Belongs to the glycosyltransferase group 1 family. Glycosyltransferase 4 subfamily.</text>
</comment>
<dbReference type="SUPFAM" id="SSF53756">
    <property type="entry name" value="UDP-Glycosyltransferase/glycogen phosphorylase"/>
    <property type="match status" value="1"/>
</dbReference>
<keyword evidence="3" id="KW-0808">Transferase</keyword>